<reference evidence="1" key="1">
    <citation type="submission" date="2023-03" db="EMBL/GenBank/DDBJ databases">
        <title>Massive genome expansion in bonnet fungi (Mycena s.s.) driven by repeated elements and novel gene families across ecological guilds.</title>
        <authorList>
            <consortium name="Lawrence Berkeley National Laboratory"/>
            <person name="Harder C.B."/>
            <person name="Miyauchi S."/>
            <person name="Viragh M."/>
            <person name="Kuo A."/>
            <person name="Thoen E."/>
            <person name="Andreopoulos B."/>
            <person name="Lu D."/>
            <person name="Skrede I."/>
            <person name="Drula E."/>
            <person name="Henrissat B."/>
            <person name="Morin E."/>
            <person name="Kohler A."/>
            <person name="Barry K."/>
            <person name="LaButti K."/>
            <person name="Morin E."/>
            <person name="Salamov A."/>
            <person name="Lipzen A."/>
            <person name="Mereny Z."/>
            <person name="Hegedus B."/>
            <person name="Baldrian P."/>
            <person name="Stursova M."/>
            <person name="Weitz H."/>
            <person name="Taylor A."/>
            <person name="Grigoriev I.V."/>
            <person name="Nagy L.G."/>
            <person name="Martin F."/>
            <person name="Kauserud H."/>
        </authorList>
    </citation>
    <scope>NUCLEOTIDE SEQUENCE</scope>
    <source>
        <strain evidence="1">CBHHK002</strain>
    </source>
</reference>
<comment type="caution">
    <text evidence="1">The sequence shown here is derived from an EMBL/GenBank/DDBJ whole genome shotgun (WGS) entry which is preliminary data.</text>
</comment>
<dbReference type="InterPro" id="IPR032675">
    <property type="entry name" value="LRR_dom_sf"/>
</dbReference>
<evidence type="ECO:0000313" key="2">
    <source>
        <dbReference type="Proteomes" id="UP001218218"/>
    </source>
</evidence>
<dbReference type="EMBL" id="JARIHO010000015">
    <property type="protein sequence ID" value="KAJ7349851.1"/>
    <property type="molecule type" value="Genomic_DNA"/>
</dbReference>
<dbReference type="Gene3D" id="3.80.10.10">
    <property type="entry name" value="Ribonuclease Inhibitor"/>
    <property type="match status" value="1"/>
</dbReference>
<organism evidence="1 2">
    <name type="scientific">Mycena albidolilacea</name>
    <dbReference type="NCBI Taxonomy" id="1033008"/>
    <lineage>
        <taxon>Eukaryota</taxon>
        <taxon>Fungi</taxon>
        <taxon>Dikarya</taxon>
        <taxon>Basidiomycota</taxon>
        <taxon>Agaricomycotina</taxon>
        <taxon>Agaricomycetes</taxon>
        <taxon>Agaricomycetidae</taxon>
        <taxon>Agaricales</taxon>
        <taxon>Marasmiineae</taxon>
        <taxon>Mycenaceae</taxon>
        <taxon>Mycena</taxon>
    </lineage>
</organism>
<dbReference type="AlphaFoldDB" id="A0AAD7A5I7"/>
<protein>
    <submittedName>
        <fullName evidence="1">Uncharacterized protein</fullName>
    </submittedName>
</protein>
<accession>A0AAD7A5I7</accession>
<proteinExistence type="predicted"/>
<gene>
    <name evidence="1" type="ORF">DFH08DRAFT_958799</name>
</gene>
<name>A0AAD7A5I7_9AGAR</name>
<evidence type="ECO:0000313" key="1">
    <source>
        <dbReference type="EMBL" id="KAJ7349851.1"/>
    </source>
</evidence>
<dbReference type="Proteomes" id="UP001218218">
    <property type="component" value="Unassembled WGS sequence"/>
</dbReference>
<keyword evidence="2" id="KW-1185">Reference proteome</keyword>
<sequence>MSAENSYGGAIFAGSQDFIVAGGTFTSISNNCLPASPTDFRDIPLGDIDLRHEIHLDARSGVVNRQRKPRSTRRVYAAKIEGRKSSMTVAMYQGDGAEKAAQGYLKSVLPPGCFYNSLCGLFIRGATGRFCVDPIPPVNVSLRHTQSTETSSNQSGRQFGVVEVGPSMDVLANYTPANSMSCQYGLKSLTALDLEAIVVESLTLEQYHEICTEDLSHTLWGVRTPVSATSGDVVFCPSAGQLEDRVQIAALPDAKDSFYPWDIKGAKRGEVMRDGYTRFTCDSELVGTVIKTFGKGHHTPTEHWLGQANHIFNRLGISSQFEDYVVAVEYVAYEIHLSETSADPPKGFLFLPPPEDFQHGKISVDCPGYWSFNSAGVERLDSADAVKLGFPSQTLSMNFKGSCWVPGVYAGLRKFHQLKGFDPESEDVARHLGELSSLPAGVRASRSLLLAPTSYPRRRRRPGLAEMFILPVHAHPSLPFPAAFPNGLALSWLHLPLTLTAALLVFLLVRAALSSFSRRLRLSAPKGGIAVPVEKPASNADLEKSSKPSSSSWFSLNLGLGFISWETLPTTIAESLPATLHPPPPPVMRGRHVYRGGRGIRDFPKVSTSLGGGDLEELVLAGLKNCVNLCTCTWTRDGALNSAVLRVLQASDTLAELEINGHSDGPTRASSRASADVVGRMSTWVARTGPQLRSLTLICKTSPLIVVEALAPNVVHLDQFSLTGCLRVTHRGISAILSHNAAGLRALALEGLAPEFVHIALLAAHCASTPTVLARLHSFTLSVYTPAWLTHGLTLLAHAPPLEIIQPYAADPLFLHPTAAVETDDFWRALVDAHGPHLTRVSVHRMAISLRAAEDVCVRCPALRQLFVVVDPMAMPSQPASRAHVLAAVHINFPTTTTVVSSTSPSDRDSDVYTRLDVEVPVVLKAPDALFGCNARVWQVERKVWRTDTGELVVQRSLGKYESPDVPEQFLVVRT</sequence>